<accession>A0A2V3YAM7</accession>
<dbReference type="Proteomes" id="UP000248057">
    <property type="component" value="Unassembled WGS sequence"/>
</dbReference>
<dbReference type="AlphaFoldDB" id="A0A2V3YAM7"/>
<proteinExistence type="predicted"/>
<sequence>MLACKRPDFTMMCMLCCRKWKQIGPDFDQGQNQGHKYDVSVDIKPVLNASFQCRLF</sequence>
<name>A0A2V3YAM7_9FIRM</name>
<organism evidence="1 2">
    <name type="scientific">Hungatella effluvii</name>
    <dbReference type="NCBI Taxonomy" id="1096246"/>
    <lineage>
        <taxon>Bacteria</taxon>
        <taxon>Bacillati</taxon>
        <taxon>Bacillota</taxon>
        <taxon>Clostridia</taxon>
        <taxon>Lachnospirales</taxon>
        <taxon>Lachnospiraceae</taxon>
        <taxon>Hungatella</taxon>
    </lineage>
</organism>
<gene>
    <name evidence="1" type="ORF">DFR60_11881</name>
</gene>
<comment type="caution">
    <text evidence="1">The sequence shown here is derived from an EMBL/GenBank/DDBJ whole genome shotgun (WGS) entry which is preliminary data.</text>
</comment>
<evidence type="ECO:0000313" key="2">
    <source>
        <dbReference type="Proteomes" id="UP000248057"/>
    </source>
</evidence>
<keyword evidence="2" id="KW-1185">Reference proteome</keyword>
<dbReference type="EMBL" id="QJKD01000018">
    <property type="protein sequence ID" value="PXX48202.1"/>
    <property type="molecule type" value="Genomic_DNA"/>
</dbReference>
<protein>
    <submittedName>
        <fullName evidence="1">Uncharacterized protein</fullName>
    </submittedName>
</protein>
<reference evidence="1 2" key="1">
    <citation type="submission" date="2018-05" db="EMBL/GenBank/DDBJ databases">
        <title>Genomic Encyclopedia of Type Strains, Phase IV (KMG-IV): sequencing the most valuable type-strain genomes for metagenomic binning, comparative biology and taxonomic classification.</title>
        <authorList>
            <person name="Goeker M."/>
        </authorList>
    </citation>
    <scope>NUCLEOTIDE SEQUENCE [LARGE SCALE GENOMIC DNA]</scope>
    <source>
        <strain evidence="1 2">DSM 24995</strain>
    </source>
</reference>
<evidence type="ECO:0000313" key="1">
    <source>
        <dbReference type="EMBL" id="PXX48202.1"/>
    </source>
</evidence>